<dbReference type="Proteomes" id="UP000229897">
    <property type="component" value="Chromosome"/>
</dbReference>
<dbReference type="AlphaFoldDB" id="A0A2D2DW67"/>
<accession>A0A2D2DW67</accession>
<proteinExistence type="predicted"/>
<dbReference type="KEGG" id="mass:CR152_31910"/>
<sequence>MLGVGLVVTGCQTPQPAATVVKVPVMVKCVSAAPARPTFAIQKLLPDASDGEKVLALARDLPVHLKYEAQLEAVIAGCI</sequence>
<evidence type="ECO:0000313" key="2">
    <source>
        <dbReference type="Proteomes" id="UP000229897"/>
    </source>
</evidence>
<name>A0A2D2DW67_9BURK</name>
<evidence type="ECO:0000313" key="1">
    <source>
        <dbReference type="EMBL" id="ATQ79218.1"/>
    </source>
</evidence>
<reference evidence="1" key="1">
    <citation type="submission" date="2017-10" db="EMBL/GenBank/DDBJ databases">
        <title>Massilia psychrophilum sp. nov., a novel purple-pigmented bacterium isolated from Tianshan glacier, Xinjiang Municipality, China.</title>
        <authorList>
            <person name="Wang H."/>
        </authorList>
    </citation>
    <scope>NUCLEOTIDE SEQUENCE [LARGE SCALE GENOMIC DNA]</scope>
    <source>
        <strain evidence="1">B2</strain>
    </source>
</reference>
<gene>
    <name evidence="1" type="ORF">CR152_31910</name>
</gene>
<dbReference type="OrthoDB" id="8704422at2"/>
<dbReference type="EMBL" id="CP024608">
    <property type="protein sequence ID" value="ATQ79218.1"/>
    <property type="molecule type" value="Genomic_DNA"/>
</dbReference>
<organism evidence="1 2">
    <name type="scientific">Massilia violaceinigra</name>
    <dbReference type="NCBI Taxonomy" id="2045208"/>
    <lineage>
        <taxon>Bacteria</taxon>
        <taxon>Pseudomonadati</taxon>
        <taxon>Pseudomonadota</taxon>
        <taxon>Betaproteobacteria</taxon>
        <taxon>Burkholderiales</taxon>
        <taxon>Oxalobacteraceae</taxon>
        <taxon>Telluria group</taxon>
        <taxon>Massilia</taxon>
    </lineage>
</organism>
<protein>
    <submittedName>
        <fullName evidence="1">Uncharacterized protein</fullName>
    </submittedName>
</protein>
<keyword evidence="2" id="KW-1185">Reference proteome</keyword>